<sequence>MARKTFISYKYSEAQELRDRILKSLGEDATYYQGETADSPDLTDTTTENIKRNLKDMMYNTSVTIVIISPKIKESEWIDWEIEYCLKEIKRNGRTSKTNGIVGVIQEINGNYDWLVTKTISNDGCVSRSVSNKPLLDIIKNNRFNRPTHGHTCEDCKTYSQLDGSYISLIDENEFLKNPHKYIENAYAKSETSDEFNLVKQRSIKHT</sequence>
<dbReference type="EMBL" id="NQMC01000076">
    <property type="protein sequence ID" value="TYD41177.1"/>
    <property type="molecule type" value="Genomic_DNA"/>
</dbReference>
<dbReference type="RefSeq" id="WP_081042855.1">
    <property type="nucleotide sequence ID" value="NZ_JBLUPC010000044.1"/>
</dbReference>
<dbReference type="Gene3D" id="3.40.50.11200">
    <property type="match status" value="1"/>
</dbReference>
<dbReference type="Proteomes" id="UP000323129">
    <property type="component" value="Unassembled WGS sequence"/>
</dbReference>
<evidence type="ECO:0000259" key="1">
    <source>
        <dbReference type="Pfam" id="PF08937"/>
    </source>
</evidence>
<gene>
    <name evidence="2" type="ORF">CJF24_18990</name>
</gene>
<protein>
    <recommendedName>
        <fullName evidence="1">Thoeris protein ThsB TIR-like domain-containing protein</fullName>
    </recommendedName>
</protein>
<dbReference type="SUPFAM" id="SSF52200">
    <property type="entry name" value="Toll/Interleukin receptor TIR domain"/>
    <property type="match status" value="1"/>
</dbReference>
<reference evidence="2 3" key="1">
    <citation type="submission" date="2017-08" db="EMBL/GenBank/DDBJ databases">
        <title>Aeromonas veronii bv sobria strain NS22 whole genome sequencing.</title>
        <authorList>
            <person name="Katharios P."/>
            <person name="Ha V.Q."/>
            <person name="Smyrli M."/>
        </authorList>
    </citation>
    <scope>NUCLEOTIDE SEQUENCE [LARGE SCALE GENOMIC DNA]</scope>
    <source>
        <strain evidence="2 3">NS22</strain>
    </source>
</reference>
<evidence type="ECO:0000313" key="3">
    <source>
        <dbReference type="Proteomes" id="UP000323129"/>
    </source>
</evidence>
<feature type="domain" description="Thoeris protein ThsB TIR-like" evidence="1">
    <location>
        <begin position="6"/>
        <end position="103"/>
    </location>
</feature>
<accession>A0ABY3MH35</accession>
<dbReference type="InterPro" id="IPR035897">
    <property type="entry name" value="Toll_tir_struct_dom_sf"/>
</dbReference>
<comment type="caution">
    <text evidence="2">The sequence shown here is derived from an EMBL/GenBank/DDBJ whole genome shotgun (WGS) entry which is preliminary data.</text>
</comment>
<proteinExistence type="predicted"/>
<dbReference type="Pfam" id="PF08937">
    <property type="entry name" value="ThsB_TIR"/>
    <property type="match status" value="1"/>
</dbReference>
<evidence type="ECO:0000313" key="2">
    <source>
        <dbReference type="EMBL" id="TYD41177.1"/>
    </source>
</evidence>
<name>A0ABY3MH35_AERVE</name>
<keyword evidence="3" id="KW-1185">Reference proteome</keyword>
<organism evidence="2 3">
    <name type="scientific">Aeromonas veronii</name>
    <dbReference type="NCBI Taxonomy" id="654"/>
    <lineage>
        <taxon>Bacteria</taxon>
        <taxon>Pseudomonadati</taxon>
        <taxon>Pseudomonadota</taxon>
        <taxon>Gammaproteobacteria</taxon>
        <taxon>Aeromonadales</taxon>
        <taxon>Aeromonadaceae</taxon>
        <taxon>Aeromonas</taxon>
    </lineage>
</organism>
<dbReference type="InterPro" id="IPR015032">
    <property type="entry name" value="ThsB__TIR-like_domain"/>
</dbReference>